<dbReference type="NCBIfam" id="TIGR00974">
    <property type="entry name" value="3a0107s02c"/>
    <property type="match status" value="1"/>
</dbReference>
<dbReference type="CDD" id="cd06261">
    <property type="entry name" value="TM_PBP2"/>
    <property type="match status" value="1"/>
</dbReference>
<feature type="transmembrane region" description="Helical" evidence="9">
    <location>
        <begin position="149"/>
        <end position="168"/>
    </location>
</feature>
<feature type="transmembrane region" description="Helical" evidence="9">
    <location>
        <begin position="268"/>
        <end position="288"/>
    </location>
</feature>
<keyword evidence="5" id="KW-0592">Phosphate transport</keyword>
<dbReference type="PROSITE" id="PS50928">
    <property type="entry name" value="ABC_TM1"/>
    <property type="match status" value="1"/>
</dbReference>
<sequence length="294" mass="31054">MTTQSPEMSDRDLFARKSNSPRNIFNVGMTVLVSVFTVVMLLPLGAIIFDVARKGIQYVGIDSFTRLPPPPGLTEGGFGNAVVGTLIVLSIAAAISAPFGILAAVYLTEFGRGSRIAYWVKFAANVLSGVPAILCGLFAYAVVVLTTGGFSAFAGGVALAVLMLPIVLRTTEEGLLLVPREVRQAAIGLGATNFQTITRIVLPAALPAIATAVTLSLARAGGEAAPLLFTALNNNFWSTDPSQPIATLSVLIYFFAIIPYKAQQDLAWAAALVLLGIILLVSITSRLLTRRKVY</sequence>
<gene>
    <name evidence="11" type="ORF">BH720_05720</name>
</gene>
<feature type="transmembrane region" description="Helical" evidence="9">
    <location>
        <begin position="24"/>
        <end position="49"/>
    </location>
</feature>
<dbReference type="InterPro" id="IPR005672">
    <property type="entry name" value="Phosphate_PstA"/>
</dbReference>
<evidence type="ECO:0000256" key="8">
    <source>
        <dbReference type="ARBA" id="ARBA00023136"/>
    </source>
</evidence>
<keyword evidence="7 9" id="KW-1133">Transmembrane helix</keyword>
<dbReference type="GO" id="GO:0035435">
    <property type="term" value="P:phosphate ion transmembrane transport"/>
    <property type="evidence" value="ECO:0007669"/>
    <property type="project" value="InterPro"/>
</dbReference>
<feature type="transmembrane region" description="Helical" evidence="9">
    <location>
        <begin position="81"/>
        <end position="107"/>
    </location>
</feature>
<evidence type="ECO:0000256" key="9">
    <source>
        <dbReference type="RuleBase" id="RU363043"/>
    </source>
</evidence>
<organism evidence="11">
    <name type="scientific">Desertifilum tharense IPPAS B-1220</name>
    <dbReference type="NCBI Taxonomy" id="1781255"/>
    <lineage>
        <taxon>Bacteria</taxon>
        <taxon>Bacillati</taxon>
        <taxon>Cyanobacteriota</taxon>
        <taxon>Cyanophyceae</taxon>
        <taxon>Desertifilales</taxon>
        <taxon>Desertifilaceae</taxon>
        <taxon>Desertifilum</taxon>
    </lineage>
</organism>
<dbReference type="InterPro" id="IPR051408">
    <property type="entry name" value="Phosphate_transprt_permease"/>
</dbReference>
<comment type="caution">
    <text evidence="11">The sequence shown here is derived from an EMBL/GenBank/DDBJ whole genome shotgun (WGS) entry which is preliminary data.</text>
</comment>
<keyword evidence="6 9" id="KW-0812">Transmembrane</keyword>
<keyword evidence="4 9" id="KW-1003">Cell membrane</keyword>
<proteinExistence type="inferred from homology"/>
<evidence type="ECO:0000256" key="3">
    <source>
        <dbReference type="ARBA" id="ARBA00022448"/>
    </source>
</evidence>
<keyword evidence="8 9" id="KW-0472">Membrane</keyword>
<dbReference type="EMBL" id="MJGC01000041">
    <property type="protein sequence ID" value="OEJ76056.1"/>
    <property type="molecule type" value="Genomic_DNA"/>
</dbReference>
<evidence type="ECO:0000256" key="7">
    <source>
        <dbReference type="ARBA" id="ARBA00022989"/>
    </source>
</evidence>
<dbReference type="GO" id="GO:0005886">
    <property type="term" value="C:plasma membrane"/>
    <property type="evidence" value="ECO:0007669"/>
    <property type="project" value="UniProtKB-SubCell"/>
</dbReference>
<dbReference type="InterPro" id="IPR000515">
    <property type="entry name" value="MetI-like"/>
</dbReference>
<dbReference type="AlphaFoldDB" id="A0A1E5QMZ8"/>
<keyword evidence="3" id="KW-0813">Transport</keyword>
<evidence type="ECO:0000256" key="6">
    <source>
        <dbReference type="ARBA" id="ARBA00022692"/>
    </source>
</evidence>
<evidence type="ECO:0000256" key="4">
    <source>
        <dbReference type="ARBA" id="ARBA00022475"/>
    </source>
</evidence>
<comment type="subcellular location">
    <subcellularLocation>
        <location evidence="1 9">Cell membrane</location>
        <topology evidence="1 9">Multi-pass membrane protein</topology>
    </subcellularLocation>
</comment>
<dbReference type="SUPFAM" id="SSF161098">
    <property type="entry name" value="MetI-like"/>
    <property type="match status" value="1"/>
</dbReference>
<feature type="transmembrane region" description="Helical" evidence="9">
    <location>
        <begin position="119"/>
        <end position="143"/>
    </location>
</feature>
<dbReference type="PANTHER" id="PTHR42922">
    <property type="entry name" value="PHOSPHATE TRANSPORT SYSTEM PERMEASE PROTEIN PSTA"/>
    <property type="match status" value="1"/>
</dbReference>
<comment type="similarity">
    <text evidence="2 9">Belongs to the binding-protein-dependent transport system permease family. CysTW subfamily.</text>
</comment>
<reference evidence="11" key="1">
    <citation type="submission" date="2016-09" db="EMBL/GenBank/DDBJ databases">
        <title>Draft genome of thermotolerant cyanobacterium Desertifilum sp. strain IPPAS B-1220.</title>
        <authorList>
            <person name="Sinetova M.A."/>
            <person name="Bolakhan K."/>
            <person name="Zayadan B.K."/>
            <person name="Mironov K.S."/>
            <person name="Ustinova V."/>
            <person name="Kupriyanova E.V."/>
            <person name="Sidorov R.A."/>
            <person name="Skrypnik A.N."/>
            <person name="Gogoleva N.E."/>
            <person name="Gogolev Y.V."/>
            <person name="Los D.A."/>
        </authorList>
    </citation>
    <scope>NUCLEOTIDE SEQUENCE [LARGE SCALE GENOMIC DNA]</scope>
    <source>
        <strain evidence="11">IPPAS B-1220</strain>
    </source>
</reference>
<accession>A0A1E5QMZ8</accession>
<evidence type="ECO:0000259" key="10">
    <source>
        <dbReference type="PROSITE" id="PS50928"/>
    </source>
</evidence>
<dbReference type="Gene3D" id="1.10.3720.10">
    <property type="entry name" value="MetI-like"/>
    <property type="match status" value="1"/>
</dbReference>
<dbReference type="InterPro" id="IPR035906">
    <property type="entry name" value="MetI-like_sf"/>
</dbReference>
<evidence type="ECO:0000256" key="1">
    <source>
        <dbReference type="ARBA" id="ARBA00004651"/>
    </source>
</evidence>
<dbReference type="STRING" id="1781255.BH720_05720"/>
<name>A0A1E5QMZ8_9CYAN</name>
<dbReference type="OrthoDB" id="9807065at2"/>
<evidence type="ECO:0000313" key="11">
    <source>
        <dbReference type="EMBL" id="OEJ76056.1"/>
    </source>
</evidence>
<evidence type="ECO:0000256" key="5">
    <source>
        <dbReference type="ARBA" id="ARBA00022592"/>
    </source>
</evidence>
<feature type="domain" description="ABC transmembrane type-1" evidence="10">
    <location>
        <begin position="82"/>
        <end position="285"/>
    </location>
</feature>
<evidence type="ECO:0000256" key="2">
    <source>
        <dbReference type="ARBA" id="ARBA00007069"/>
    </source>
</evidence>
<dbReference type="Pfam" id="PF00528">
    <property type="entry name" value="BPD_transp_1"/>
    <property type="match status" value="1"/>
</dbReference>
<protein>
    <recommendedName>
        <fullName evidence="9">Phosphate transport system permease protein PstA</fullName>
    </recommendedName>
</protein>
<dbReference type="GO" id="GO:0005315">
    <property type="term" value="F:phosphate transmembrane transporter activity"/>
    <property type="evidence" value="ECO:0007669"/>
    <property type="project" value="InterPro"/>
</dbReference>
<feature type="transmembrane region" description="Helical" evidence="9">
    <location>
        <begin position="245"/>
        <end position="262"/>
    </location>
</feature>
<dbReference type="PANTHER" id="PTHR42922:SF1">
    <property type="entry name" value="PHOSPHATE TRANSPORT SYSTEM PERMEASE PROTEIN PSTA"/>
    <property type="match status" value="1"/>
</dbReference>